<dbReference type="Pfam" id="PF00571">
    <property type="entry name" value="CBS"/>
    <property type="match status" value="2"/>
</dbReference>
<dbReference type="PIRSF" id="PIRSF036990">
    <property type="entry name" value="UCP036990_CBS_BON"/>
    <property type="match status" value="1"/>
</dbReference>
<proteinExistence type="predicted"/>
<reference evidence="5 6" key="1">
    <citation type="submission" date="2020-08" db="EMBL/GenBank/DDBJ databases">
        <title>Genomic Encyclopedia of Type Strains, Phase IV (KMG-IV): sequencing the most valuable type-strain genomes for metagenomic binning, comparative biology and taxonomic classification.</title>
        <authorList>
            <person name="Goeker M."/>
        </authorList>
    </citation>
    <scope>NUCLEOTIDE SEQUENCE [LARGE SCALE GENOMIC DNA]</scope>
    <source>
        <strain evidence="5 6">DSM 28760</strain>
    </source>
</reference>
<comment type="caution">
    <text evidence="5">The sequence shown here is derived from an EMBL/GenBank/DDBJ whole genome shotgun (WGS) entry which is preliminary data.</text>
</comment>
<dbReference type="SUPFAM" id="SSF54631">
    <property type="entry name" value="CBS-domain pair"/>
    <property type="match status" value="1"/>
</dbReference>
<dbReference type="Proteomes" id="UP000537592">
    <property type="component" value="Unassembled WGS sequence"/>
</dbReference>
<keyword evidence="1 2" id="KW-0129">CBS domain</keyword>
<evidence type="ECO:0000313" key="5">
    <source>
        <dbReference type="EMBL" id="MBB3808553.1"/>
    </source>
</evidence>
<evidence type="ECO:0000313" key="6">
    <source>
        <dbReference type="Proteomes" id="UP000537592"/>
    </source>
</evidence>
<dbReference type="AlphaFoldDB" id="A0A7W5Z1W1"/>
<dbReference type="InterPro" id="IPR051257">
    <property type="entry name" value="Diverse_CBS-Domain"/>
</dbReference>
<dbReference type="InterPro" id="IPR007055">
    <property type="entry name" value="BON_dom"/>
</dbReference>
<dbReference type="PANTHER" id="PTHR43080">
    <property type="entry name" value="CBS DOMAIN-CONTAINING PROTEIN CBSX3, MITOCHONDRIAL"/>
    <property type="match status" value="1"/>
</dbReference>
<evidence type="ECO:0000259" key="3">
    <source>
        <dbReference type="PROSITE" id="PS50914"/>
    </source>
</evidence>
<name>A0A7W5Z1W1_9HYPH</name>
<dbReference type="Gene3D" id="3.30.1340.30">
    <property type="match status" value="1"/>
</dbReference>
<organism evidence="5 6">
    <name type="scientific">Pseudochelatococcus contaminans</name>
    <dbReference type="NCBI Taxonomy" id="1538103"/>
    <lineage>
        <taxon>Bacteria</taxon>
        <taxon>Pseudomonadati</taxon>
        <taxon>Pseudomonadota</taxon>
        <taxon>Alphaproteobacteria</taxon>
        <taxon>Hyphomicrobiales</taxon>
        <taxon>Chelatococcaceae</taxon>
        <taxon>Pseudochelatococcus</taxon>
    </lineage>
</organism>
<feature type="domain" description="CBS" evidence="4">
    <location>
        <begin position="94"/>
        <end position="150"/>
    </location>
</feature>
<feature type="domain" description="CBS" evidence="4">
    <location>
        <begin position="7"/>
        <end position="63"/>
    </location>
</feature>
<keyword evidence="6" id="KW-1185">Reference proteome</keyword>
<evidence type="ECO:0000256" key="2">
    <source>
        <dbReference type="PROSITE-ProRule" id="PRU00703"/>
    </source>
</evidence>
<dbReference type="InterPro" id="IPR000644">
    <property type="entry name" value="CBS_dom"/>
</dbReference>
<dbReference type="InterPro" id="IPR017080">
    <property type="entry name" value="UCP036990_CBS_BON"/>
</dbReference>
<feature type="domain" description="BON" evidence="3">
    <location>
        <begin position="156"/>
        <end position="224"/>
    </location>
</feature>
<dbReference type="Pfam" id="PF04972">
    <property type="entry name" value="BON"/>
    <property type="match status" value="1"/>
</dbReference>
<evidence type="ECO:0000256" key="1">
    <source>
        <dbReference type="ARBA" id="ARBA00023122"/>
    </source>
</evidence>
<dbReference type="CDD" id="cd04586">
    <property type="entry name" value="CBS_pair_BON_assoc"/>
    <property type="match status" value="1"/>
</dbReference>
<dbReference type="Gene3D" id="3.10.580.10">
    <property type="entry name" value="CBS-domain"/>
    <property type="match status" value="1"/>
</dbReference>
<evidence type="ECO:0000259" key="4">
    <source>
        <dbReference type="PROSITE" id="PS51371"/>
    </source>
</evidence>
<gene>
    <name evidence="5" type="ORF">FHS81_000607</name>
</gene>
<dbReference type="PROSITE" id="PS51371">
    <property type="entry name" value="CBS"/>
    <property type="match status" value="2"/>
</dbReference>
<dbReference type="PROSITE" id="PS50914">
    <property type="entry name" value="BON"/>
    <property type="match status" value="1"/>
</dbReference>
<protein>
    <submittedName>
        <fullName evidence="5">CBS domain-containing protein</fullName>
    </submittedName>
</protein>
<dbReference type="PANTHER" id="PTHR43080:SF26">
    <property type="entry name" value="REGULATORY PROTEIN"/>
    <property type="match status" value="1"/>
</dbReference>
<dbReference type="SMART" id="SM00116">
    <property type="entry name" value="CBS"/>
    <property type="match status" value="2"/>
</dbReference>
<accession>A0A7W5Z1W1</accession>
<dbReference type="RefSeq" id="WP_183750534.1">
    <property type="nucleotide sequence ID" value="NZ_JACICC010000001.1"/>
</dbReference>
<sequence>MKARDILTSNVITVDVETPLPEVADLLVRHRVGSLPVLDGDGAVAGIVSEDDFLRRVETGTQRRLSRLAEFFTSDTALQEDYVRSRAQKAGDAMRTGLPHVTPDTELVEIVNVLENHNIHSVLVLEDGKLAGIISRSDLVRAFASSLHDNAQSAEDDRVIRKSLQDELAAQPWGRRFENSIVVVNGIVHLWGSVGSEAERAALRVAAERIPGVRGVEDHTIVRGLMPLRHKL</sequence>
<dbReference type="InterPro" id="IPR046342">
    <property type="entry name" value="CBS_dom_sf"/>
</dbReference>
<dbReference type="EMBL" id="JACICC010000001">
    <property type="protein sequence ID" value="MBB3808553.1"/>
    <property type="molecule type" value="Genomic_DNA"/>
</dbReference>